<evidence type="ECO:0000313" key="3">
    <source>
        <dbReference type="Proteomes" id="UP000799538"/>
    </source>
</evidence>
<evidence type="ECO:0000256" key="1">
    <source>
        <dbReference type="SAM" id="MobiDB-lite"/>
    </source>
</evidence>
<feature type="compositionally biased region" description="Polar residues" evidence="1">
    <location>
        <begin position="1"/>
        <end position="18"/>
    </location>
</feature>
<accession>A0A6A6G724</accession>
<keyword evidence="3" id="KW-1185">Reference proteome</keyword>
<evidence type="ECO:0000313" key="2">
    <source>
        <dbReference type="EMBL" id="KAF2221492.1"/>
    </source>
</evidence>
<gene>
    <name evidence="2" type="ORF">BDZ85DRAFT_17832</name>
</gene>
<reference evidence="3" key="1">
    <citation type="journal article" date="2020" name="Stud. Mycol.">
        <title>101 Dothideomycetes genomes: A test case for predicting lifestyles and emergence of pathogens.</title>
        <authorList>
            <person name="Haridas S."/>
            <person name="Albert R."/>
            <person name="Binder M."/>
            <person name="Bloem J."/>
            <person name="LaButti K."/>
            <person name="Salamov A."/>
            <person name="Andreopoulos B."/>
            <person name="Baker S."/>
            <person name="Barry K."/>
            <person name="Bills G."/>
            <person name="Bluhm B."/>
            <person name="Cannon C."/>
            <person name="Castanera R."/>
            <person name="Culley D."/>
            <person name="Daum C."/>
            <person name="Ezra D."/>
            <person name="Gonzalez J."/>
            <person name="Henrissat B."/>
            <person name="Kuo A."/>
            <person name="Liang C."/>
            <person name="Lipzen A."/>
            <person name="Lutzoni F."/>
            <person name="Magnuson J."/>
            <person name="Mondo S."/>
            <person name="Nolan M."/>
            <person name="Ohm R."/>
            <person name="Pangilinan J."/>
            <person name="Park H.-J."/>
            <person name="Ramirez L."/>
            <person name="Alfaro M."/>
            <person name="Sun H."/>
            <person name="Tritt A."/>
            <person name="Yoshinaga Y."/>
            <person name="Zwiers L.-H."/>
            <person name="Turgeon B."/>
            <person name="Goodwin S."/>
            <person name="Spatafora J."/>
            <person name="Crous P."/>
            <person name="Grigoriev I."/>
        </authorList>
    </citation>
    <scope>NUCLEOTIDE SEQUENCE [LARGE SCALE GENOMIC DNA]</scope>
    <source>
        <strain evidence="3">CECT 20119</strain>
    </source>
</reference>
<dbReference type="OrthoDB" id="10274287at2759"/>
<dbReference type="AlphaFoldDB" id="A0A6A6G724"/>
<name>A0A6A6G724_9PEZI</name>
<feature type="region of interest" description="Disordered" evidence="1">
    <location>
        <begin position="1"/>
        <end position="33"/>
    </location>
</feature>
<sequence length="126" mass="14620">MWPRQSTFNRNTTYSDFSRNPFADTRPRLPMTSSSLGILPEAEAAEPVNWTTSPPEGPNPTAVRENHSRTEEYVPVRSNWRRASTSEDVRLQSTRDTAFYNFYEDLLPNGTRESVAQNMRRRPSYF</sequence>
<dbReference type="EMBL" id="ML992510">
    <property type="protein sequence ID" value="KAF2221492.1"/>
    <property type="molecule type" value="Genomic_DNA"/>
</dbReference>
<organism evidence="2 3">
    <name type="scientific">Elsinoe ampelina</name>
    <dbReference type="NCBI Taxonomy" id="302913"/>
    <lineage>
        <taxon>Eukaryota</taxon>
        <taxon>Fungi</taxon>
        <taxon>Dikarya</taxon>
        <taxon>Ascomycota</taxon>
        <taxon>Pezizomycotina</taxon>
        <taxon>Dothideomycetes</taxon>
        <taxon>Dothideomycetidae</taxon>
        <taxon>Myriangiales</taxon>
        <taxon>Elsinoaceae</taxon>
        <taxon>Elsinoe</taxon>
    </lineage>
</organism>
<proteinExistence type="predicted"/>
<protein>
    <submittedName>
        <fullName evidence="2">Uncharacterized protein</fullName>
    </submittedName>
</protein>
<feature type="region of interest" description="Disordered" evidence="1">
    <location>
        <begin position="47"/>
        <end position="70"/>
    </location>
</feature>
<dbReference type="Proteomes" id="UP000799538">
    <property type="component" value="Unassembled WGS sequence"/>
</dbReference>